<feature type="domain" description="NlpC/P60" evidence="6">
    <location>
        <begin position="319"/>
        <end position="444"/>
    </location>
</feature>
<evidence type="ECO:0000256" key="2">
    <source>
        <dbReference type="ARBA" id="ARBA00022670"/>
    </source>
</evidence>
<dbReference type="PANTHER" id="PTHR47053">
    <property type="entry name" value="MUREIN DD-ENDOPEPTIDASE MEPH-RELATED"/>
    <property type="match status" value="1"/>
</dbReference>
<dbReference type="GO" id="GO:0008234">
    <property type="term" value="F:cysteine-type peptidase activity"/>
    <property type="evidence" value="ECO:0007669"/>
    <property type="project" value="UniProtKB-KW"/>
</dbReference>
<dbReference type="Proteomes" id="UP000593601">
    <property type="component" value="Chromosome"/>
</dbReference>
<dbReference type="PANTHER" id="PTHR47053:SF1">
    <property type="entry name" value="MUREIN DD-ENDOPEPTIDASE MEPH-RELATED"/>
    <property type="match status" value="1"/>
</dbReference>
<dbReference type="AlphaFoldDB" id="A0A7M2RDN1"/>
<organism evidence="7 8">
    <name type="scientific">Blautia liquoris</name>
    <dbReference type="NCBI Taxonomy" id="2779518"/>
    <lineage>
        <taxon>Bacteria</taxon>
        <taxon>Bacillati</taxon>
        <taxon>Bacillota</taxon>
        <taxon>Clostridia</taxon>
        <taxon>Lachnospirales</taxon>
        <taxon>Lachnospiraceae</taxon>
        <taxon>Blautia</taxon>
    </lineage>
</organism>
<keyword evidence="3" id="KW-0378">Hydrolase</keyword>
<protein>
    <submittedName>
        <fullName evidence="7">DUF1175 family protein</fullName>
    </submittedName>
</protein>
<gene>
    <name evidence="7" type="ORF">INP51_08480</name>
</gene>
<dbReference type="InterPro" id="IPR000064">
    <property type="entry name" value="NLP_P60_dom"/>
</dbReference>
<feature type="compositionally biased region" description="Pro residues" evidence="5">
    <location>
        <begin position="93"/>
        <end position="102"/>
    </location>
</feature>
<dbReference type="InterPro" id="IPR038765">
    <property type="entry name" value="Papain-like_cys_pep_sf"/>
</dbReference>
<keyword evidence="8" id="KW-1185">Reference proteome</keyword>
<feature type="compositionally biased region" description="Low complexity" evidence="5">
    <location>
        <begin position="103"/>
        <end position="114"/>
    </location>
</feature>
<reference evidence="7 8" key="1">
    <citation type="submission" date="2020-10" db="EMBL/GenBank/DDBJ databases">
        <title>Blautia liquoris sp.nov., isolated from the mud in a fermentation cellar used for the production of Chinese strong-flavoured liquor.</title>
        <authorList>
            <person name="Lu L."/>
        </authorList>
    </citation>
    <scope>NUCLEOTIDE SEQUENCE [LARGE SCALE GENOMIC DNA]</scope>
    <source>
        <strain evidence="7 8">LZLJ-3</strain>
    </source>
</reference>
<comment type="similarity">
    <text evidence="1">Belongs to the peptidase C40 family.</text>
</comment>
<dbReference type="InterPro" id="IPR051202">
    <property type="entry name" value="Peptidase_C40"/>
</dbReference>
<dbReference type="PROSITE" id="PS51935">
    <property type="entry name" value="NLPC_P60"/>
    <property type="match status" value="1"/>
</dbReference>
<feature type="region of interest" description="Disordered" evidence="5">
    <location>
        <begin position="16"/>
        <end position="181"/>
    </location>
</feature>
<keyword evidence="4" id="KW-0788">Thiol protease</keyword>
<dbReference type="CDD" id="cd14667">
    <property type="entry name" value="3D_containing_proteins"/>
    <property type="match status" value="1"/>
</dbReference>
<evidence type="ECO:0000259" key="6">
    <source>
        <dbReference type="PROSITE" id="PS51935"/>
    </source>
</evidence>
<dbReference type="RefSeq" id="WP_193734453.1">
    <property type="nucleotide sequence ID" value="NZ_CP063304.1"/>
</dbReference>
<dbReference type="Gene3D" id="3.90.1720.10">
    <property type="entry name" value="endopeptidase domain like (from Nostoc punctiforme)"/>
    <property type="match status" value="1"/>
</dbReference>
<dbReference type="InterPro" id="IPR059180">
    <property type="entry name" value="3D_YorM"/>
</dbReference>
<evidence type="ECO:0000313" key="7">
    <source>
        <dbReference type="EMBL" id="QOV18091.1"/>
    </source>
</evidence>
<dbReference type="Pfam" id="PF00877">
    <property type="entry name" value="NLPC_P60"/>
    <property type="match status" value="1"/>
</dbReference>
<dbReference type="GO" id="GO:0006508">
    <property type="term" value="P:proteolysis"/>
    <property type="evidence" value="ECO:0007669"/>
    <property type="project" value="UniProtKB-KW"/>
</dbReference>
<name>A0A7M2RDN1_9FIRM</name>
<dbReference type="KEGG" id="bliq:INP51_08480"/>
<proteinExistence type="inferred from homology"/>
<evidence type="ECO:0000256" key="5">
    <source>
        <dbReference type="SAM" id="MobiDB-lite"/>
    </source>
</evidence>
<evidence type="ECO:0000256" key="1">
    <source>
        <dbReference type="ARBA" id="ARBA00007074"/>
    </source>
</evidence>
<sequence>MSTSLFFAQPLSAMGAAFDSPTSVSPAGTDAGSFRASVQPGDADVTVSPEDTASVPEDTNTPISDPGTTPENPAPDSGSETDPNLPEETTPDPALPPDPGTDPAPDTDPGTDPANPTPTPTPGTGSETEPTDPENQDPEPTPGVNSESPAPTPDPTPLQKPAAPVPETNSGADDPGISPSTNYIPGIYADHTPISFNWGDYADASFFQTIDKDYALAKVETFVNIHEEKNISSRVVGRLNRGGMCFVIADKDQPWVYVESGEVRGFILREYLMMDEDAHMQVDALGENKFSLAECMIAEYENKAYRYSPYTVREVEAGSEVRSSLLKFSQQFLGHPYVWGGVSLTDGADCSGYVMQVFKRFGYSLPRTSREQAYAGTRIPAAEAKPGDLIFYARPNGTIYHVMIYMGDGKAINAQSTKTGIVISNVDYAKVPWAVRVIEDQNAMGVNPIFQLLNQGRAKPSGIYLGRFKLTAYCSCPICCGKWSKGPTASGRMPVQGRTVAVGGIGFGTKLNIGGQVFTVEDRGTPYGHIDIYMNSHEEAKQFGVQYADVYVPDNMM</sequence>
<dbReference type="SUPFAM" id="SSF54001">
    <property type="entry name" value="Cysteine proteinases"/>
    <property type="match status" value="1"/>
</dbReference>
<evidence type="ECO:0000256" key="4">
    <source>
        <dbReference type="ARBA" id="ARBA00022807"/>
    </source>
</evidence>
<dbReference type="EMBL" id="CP063304">
    <property type="protein sequence ID" value="QOV18091.1"/>
    <property type="molecule type" value="Genomic_DNA"/>
</dbReference>
<dbReference type="Gene3D" id="2.30.30.40">
    <property type="entry name" value="SH3 Domains"/>
    <property type="match status" value="1"/>
</dbReference>
<evidence type="ECO:0000313" key="8">
    <source>
        <dbReference type="Proteomes" id="UP000593601"/>
    </source>
</evidence>
<evidence type="ECO:0000256" key="3">
    <source>
        <dbReference type="ARBA" id="ARBA00022801"/>
    </source>
</evidence>
<feature type="compositionally biased region" description="Polar residues" evidence="5">
    <location>
        <begin position="57"/>
        <end position="71"/>
    </location>
</feature>
<keyword evidence="2" id="KW-0645">Protease</keyword>
<accession>A0A7M2RDN1</accession>